<evidence type="ECO:0000256" key="1">
    <source>
        <dbReference type="ARBA" id="ARBA00022741"/>
    </source>
</evidence>
<feature type="short sequence motif" description="Histidine triad motif" evidence="3">
    <location>
        <begin position="101"/>
        <end position="105"/>
    </location>
</feature>
<dbReference type="EMBL" id="GG662821">
    <property type="protein sequence ID" value="EAR89327.1"/>
    <property type="molecule type" value="Genomic_DNA"/>
</dbReference>
<evidence type="ECO:0000256" key="2">
    <source>
        <dbReference type="ARBA" id="ARBA00022801"/>
    </source>
</evidence>
<keyword evidence="2" id="KW-0378">Hydrolase</keyword>
<evidence type="ECO:0000313" key="6">
    <source>
        <dbReference type="Proteomes" id="UP000009168"/>
    </source>
</evidence>
<dbReference type="AlphaFoldDB" id="I7M0L2"/>
<keyword evidence="1" id="KW-0547">Nucleotide-binding</keyword>
<dbReference type="STRING" id="312017.I7M0L2"/>
<dbReference type="InterPro" id="IPR011146">
    <property type="entry name" value="HIT-like"/>
</dbReference>
<dbReference type="PANTHER" id="PTHR12486">
    <property type="entry name" value="APRATAXIN-RELATED"/>
    <property type="match status" value="1"/>
</dbReference>
<dbReference type="eggNOG" id="KOG4359">
    <property type="taxonomic scope" value="Eukaryota"/>
</dbReference>
<dbReference type="GO" id="GO:0016787">
    <property type="term" value="F:hydrolase activity"/>
    <property type="evidence" value="ECO:0007669"/>
    <property type="project" value="UniProtKB-KW"/>
</dbReference>
<dbReference type="HOGENOM" id="CLU_056776_4_2_1"/>
<proteinExistence type="predicted"/>
<dbReference type="GeneID" id="7845140"/>
<dbReference type="SUPFAM" id="SSF54197">
    <property type="entry name" value="HIT-like"/>
    <property type="match status" value="1"/>
</dbReference>
<dbReference type="InParanoid" id="I7M0L2"/>
<feature type="domain" description="HIT" evidence="4">
    <location>
        <begin position="10"/>
        <end position="120"/>
    </location>
</feature>
<dbReference type="Proteomes" id="UP000009168">
    <property type="component" value="Unassembled WGS sequence"/>
</dbReference>
<gene>
    <name evidence="5" type="ORF">TTHERM_00372440</name>
</gene>
<accession>I7M0L2</accession>
<dbReference type="GO" id="GO:0000166">
    <property type="term" value="F:nucleotide binding"/>
    <property type="evidence" value="ECO:0007669"/>
    <property type="project" value="UniProtKB-KW"/>
</dbReference>
<name>I7M0L2_TETTS</name>
<dbReference type="PROSITE" id="PS51084">
    <property type="entry name" value="HIT_2"/>
    <property type="match status" value="1"/>
</dbReference>
<dbReference type="Pfam" id="PF11969">
    <property type="entry name" value="DcpS_C"/>
    <property type="match status" value="1"/>
</dbReference>
<dbReference type="Gene3D" id="3.30.428.10">
    <property type="entry name" value="HIT-like"/>
    <property type="match status" value="1"/>
</dbReference>
<sequence>MGNKSAKECIFCQIRDSKGNQAPFYEDDEIFAFEDINIASSKRHILICPKRHIKNVNELNYLDIELVKRLEQVGIQTLQESHPNQQYRFGYHSPPLNSIDHLHLHGFVLPISNCFNNKIIYGYFLTSNQQIIKKLEKQQPML</sequence>
<dbReference type="InterPro" id="IPR036265">
    <property type="entry name" value="HIT-like_sf"/>
</dbReference>
<keyword evidence="6" id="KW-1185">Reference proteome</keyword>
<organism evidence="5 6">
    <name type="scientific">Tetrahymena thermophila (strain SB210)</name>
    <dbReference type="NCBI Taxonomy" id="312017"/>
    <lineage>
        <taxon>Eukaryota</taxon>
        <taxon>Sar</taxon>
        <taxon>Alveolata</taxon>
        <taxon>Ciliophora</taxon>
        <taxon>Intramacronucleata</taxon>
        <taxon>Oligohymenophorea</taxon>
        <taxon>Hymenostomatida</taxon>
        <taxon>Tetrahymenina</taxon>
        <taxon>Tetrahymenidae</taxon>
        <taxon>Tetrahymena</taxon>
    </lineage>
</organism>
<dbReference type="OMA" id="EKKCIFC"/>
<dbReference type="OrthoDB" id="672793at2759"/>
<reference evidence="6" key="1">
    <citation type="journal article" date="2006" name="PLoS Biol.">
        <title>Macronuclear genome sequence of the ciliate Tetrahymena thermophila, a model eukaryote.</title>
        <authorList>
            <person name="Eisen J.A."/>
            <person name="Coyne R.S."/>
            <person name="Wu M."/>
            <person name="Wu D."/>
            <person name="Thiagarajan M."/>
            <person name="Wortman J.R."/>
            <person name="Badger J.H."/>
            <person name="Ren Q."/>
            <person name="Amedeo P."/>
            <person name="Jones K.M."/>
            <person name="Tallon L.J."/>
            <person name="Delcher A.L."/>
            <person name="Salzberg S.L."/>
            <person name="Silva J.C."/>
            <person name="Haas B.J."/>
            <person name="Majoros W.H."/>
            <person name="Farzad M."/>
            <person name="Carlton J.M."/>
            <person name="Smith R.K. Jr."/>
            <person name="Garg J."/>
            <person name="Pearlman R.E."/>
            <person name="Karrer K.M."/>
            <person name="Sun L."/>
            <person name="Manning G."/>
            <person name="Elde N.C."/>
            <person name="Turkewitz A.P."/>
            <person name="Asai D.J."/>
            <person name="Wilkes D.E."/>
            <person name="Wang Y."/>
            <person name="Cai H."/>
            <person name="Collins K."/>
            <person name="Stewart B.A."/>
            <person name="Lee S.R."/>
            <person name="Wilamowska K."/>
            <person name="Weinberg Z."/>
            <person name="Ruzzo W.L."/>
            <person name="Wloga D."/>
            <person name="Gaertig J."/>
            <person name="Frankel J."/>
            <person name="Tsao C.-C."/>
            <person name="Gorovsky M.A."/>
            <person name="Keeling P.J."/>
            <person name="Waller R.F."/>
            <person name="Patron N.J."/>
            <person name="Cherry J.M."/>
            <person name="Stover N.A."/>
            <person name="Krieger C.J."/>
            <person name="del Toro C."/>
            <person name="Ryder H.F."/>
            <person name="Williamson S.C."/>
            <person name="Barbeau R.A."/>
            <person name="Hamilton E.P."/>
            <person name="Orias E."/>
        </authorList>
    </citation>
    <scope>NUCLEOTIDE SEQUENCE [LARGE SCALE GENOMIC DNA]</scope>
    <source>
        <strain evidence="6">SB210</strain>
    </source>
</reference>
<protein>
    <submittedName>
        <fullName evidence="5">Scavenger mRNA decapping enzyme carboxy-term-binding protein</fullName>
    </submittedName>
</protein>
<evidence type="ECO:0000259" key="4">
    <source>
        <dbReference type="PROSITE" id="PS51084"/>
    </source>
</evidence>
<dbReference type="PANTHER" id="PTHR12486:SF5">
    <property type="entry name" value="ADENOSINE 5'-MONOPHOSPHORAMIDASE HINT3"/>
    <property type="match status" value="1"/>
</dbReference>
<evidence type="ECO:0000313" key="5">
    <source>
        <dbReference type="EMBL" id="EAR89327.1"/>
    </source>
</evidence>
<dbReference type="KEGG" id="tet:TTHERM_00372440"/>
<evidence type="ECO:0000256" key="3">
    <source>
        <dbReference type="PROSITE-ProRule" id="PRU00464"/>
    </source>
</evidence>
<dbReference type="RefSeq" id="XP_001009572.1">
    <property type="nucleotide sequence ID" value="XM_001009572.1"/>
</dbReference>